<keyword evidence="3" id="KW-1185">Reference proteome</keyword>
<sequence length="263" mass="29114">MRKLFYLVFLLSSIVSFAQAGLSISPGKMYFRNTAGTVATQKVRIANPNDKAVEVGVSLGDWNYDTNGSNHIAEANTLRNSASSWIQVLPNSYFVIEPNEIKEVEVILNVPQQLDADTPVHTAMIFFTQLNPGNAVDENGAAIKVTVRMGLKVYHANQNNTESVEITNLEPNKTTDGQRAIDVSFQNNGLLWSDGKITATIFDQQTGEKQALNTLDFYSLPDDSRKQSFPLPQDLKPGTYTFIVQLTYGKDNTVKVAELDFTL</sequence>
<dbReference type="Proteomes" id="UP000255024">
    <property type="component" value="Unassembled WGS sequence"/>
</dbReference>
<proteinExistence type="predicted"/>
<evidence type="ECO:0000313" key="2">
    <source>
        <dbReference type="EMBL" id="STZ68944.1"/>
    </source>
</evidence>
<evidence type="ECO:0008006" key="4">
    <source>
        <dbReference type="Google" id="ProtNLM"/>
    </source>
</evidence>
<dbReference type="RefSeq" id="WP_115091797.1">
    <property type="nucleotide sequence ID" value="NZ_CP068107.1"/>
</dbReference>
<reference evidence="2 3" key="1">
    <citation type="submission" date="2018-06" db="EMBL/GenBank/DDBJ databases">
        <authorList>
            <consortium name="Pathogen Informatics"/>
            <person name="Doyle S."/>
        </authorList>
    </citation>
    <scope>NUCLEOTIDE SEQUENCE [LARGE SCALE GENOMIC DNA]</scope>
    <source>
        <strain evidence="2 3">NCTC11179</strain>
    </source>
</reference>
<evidence type="ECO:0000256" key="1">
    <source>
        <dbReference type="SAM" id="SignalP"/>
    </source>
</evidence>
<feature type="signal peptide" evidence="1">
    <location>
        <begin position="1"/>
        <end position="20"/>
    </location>
</feature>
<dbReference type="AlphaFoldDB" id="A0A378U2Q5"/>
<keyword evidence="1" id="KW-0732">Signal</keyword>
<dbReference type="EMBL" id="UGQL01000002">
    <property type="protein sequence ID" value="STZ68944.1"/>
    <property type="molecule type" value="Genomic_DNA"/>
</dbReference>
<name>A0A378U2Q5_MYROD</name>
<evidence type="ECO:0000313" key="3">
    <source>
        <dbReference type="Proteomes" id="UP000255024"/>
    </source>
</evidence>
<organism evidence="2 3">
    <name type="scientific">Myroides odoratus</name>
    <name type="common">Flavobacterium odoratum</name>
    <dbReference type="NCBI Taxonomy" id="256"/>
    <lineage>
        <taxon>Bacteria</taxon>
        <taxon>Pseudomonadati</taxon>
        <taxon>Bacteroidota</taxon>
        <taxon>Flavobacteriia</taxon>
        <taxon>Flavobacteriales</taxon>
        <taxon>Flavobacteriaceae</taxon>
        <taxon>Myroides</taxon>
    </lineage>
</organism>
<accession>A0A378U2Q5</accession>
<feature type="chain" id="PRO_5016913255" description="Molecular chaperone" evidence="1">
    <location>
        <begin position="21"/>
        <end position="263"/>
    </location>
</feature>
<protein>
    <recommendedName>
        <fullName evidence="4">Molecular chaperone</fullName>
    </recommendedName>
</protein>
<gene>
    <name evidence="2" type="ORF">NCTC11179_02428</name>
</gene>